<evidence type="ECO:0000259" key="6">
    <source>
        <dbReference type="PROSITE" id="PS51192"/>
    </source>
</evidence>
<comment type="caution">
    <text evidence="8">The sequence shown here is derived from an EMBL/GenBank/DDBJ whole genome shotgun (WGS) entry which is preliminary data.</text>
</comment>
<evidence type="ECO:0000256" key="1">
    <source>
        <dbReference type="ARBA" id="ARBA00022741"/>
    </source>
</evidence>
<evidence type="ECO:0008006" key="9">
    <source>
        <dbReference type="Google" id="ProtNLM"/>
    </source>
</evidence>
<accession>A0A0F9F0S1</accession>
<dbReference type="GO" id="GO:0003676">
    <property type="term" value="F:nucleic acid binding"/>
    <property type="evidence" value="ECO:0007669"/>
    <property type="project" value="InterPro"/>
</dbReference>
<feature type="compositionally biased region" description="Basic and acidic residues" evidence="5">
    <location>
        <begin position="41"/>
        <end position="52"/>
    </location>
</feature>
<feature type="domain" description="DEAD-box RNA helicase Q" evidence="7">
    <location>
        <begin position="58"/>
        <end position="86"/>
    </location>
</feature>
<dbReference type="GO" id="GO:0016787">
    <property type="term" value="F:hydrolase activity"/>
    <property type="evidence" value="ECO:0007669"/>
    <property type="project" value="UniProtKB-KW"/>
</dbReference>
<dbReference type="GO" id="GO:0005524">
    <property type="term" value="F:ATP binding"/>
    <property type="evidence" value="ECO:0007669"/>
    <property type="project" value="UniProtKB-KW"/>
</dbReference>
<name>A0A0F9F0S1_9ZZZZ</name>
<keyword evidence="3" id="KW-0347">Helicase</keyword>
<evidence type="ECO:0000256" key="5">
    <source>
        <dbReference type="SAM" id="MobiDB-lite"/>
    </source>
</evidence>
<reference evidence="8" key="1">
    <citation type="journal article" date="2015" name="Nature">
        <title>Complex archaea that bridge the gap between prokaryotes and eukaryotes.</title>
        <authorList>
            <person name="Spang A."/>
            <person name="Saw J.H."/>
            <person name="Jorgensen S.L."/>
            <person name="Zaremba-Niedzwiedzka K."/>
            <person name="Martijn J."/>
            <person name="Lind A.E."/>
            <person name="van Eijk R."/>
            <person name="Schleper C."/>
            <person name="Guy L."/>
            <person name="Ettema T.J."/>
        </authorList>
    </citation>
    <scope>NUCLEOTIDE SEQUENCE</scope>
</reference>
<dbReference type="PANTHER" id="PTHR47959">
    <property type="entry name" value="ATP-DEPENDENT RNA HELICASE RHLE-RELATED"/>
    <property type="match status" value="1"/>
</dbReference>
<evidence type="ECO:0000256" key="3">
    <source>
        <dbReference type="ARBA" id="ARBA00022806"/>
    </source>
</evidence>
<proteinExistence type="predicted"/>
<dbReference type="EMBL" id="LAZR01023027">
    <property type="protein sequence ID" value="KKL79909.1"/>
    <property type="molecule type" value="Genomic_DNA"/>
</dbReference>
<protein>
    <recommendedName>
        <fullName evidence="9">Helicase ATP-binding domain-containing protein</fullName>
    </recommendedName>
</protein>
<dbReference type="SMART" id="SM00487">
    <property type="entry name" value="DEXDc"/>
    <property type="match status" value="1"/>
</dbReference>
<dbReference type="Pfam" id="PF00270">
    <property type="entry name" value="DEAD"/>
    <property type="match status" value="1"/>
</dbReference>
<feature type="compositionally biased region" description="Low complexity" evidence="5">
    <location>
        <begin position="1"/>
        <end position="12"/>
    </location>
</feature>
<keyword evidence="2" id="KW-0378">Hydrolase</keyword>
<organism evidence="8">
    <name type="scientific">marine sediment metagenome</name>
    <dbReference type="NCBI Taxonomy" id="412755"/>
    <lineage>
        <taxon>unclassified sequences</taxon>
        <taxon>metagenomes</taxon>
        <taxon>ecological metagenomes</taxon>
    </lineage>
</organism>
<dbReference type="SUPFAM" id="SSF52540">
    <property type="entry name" value="P-loop containing nucleoside triphosphate hydrolases"/>
    <property type="match status" value="1"/>
</dbReference>
<evidence type="ECO:0000259" key="7">
    <source>
        <dbReference type="PROSITE" id="PS51195"/>
    </source>
</evidence>
<dbReference type="Gene3D" id="3.40.50.300">
    <property type="entry name" value="P-loop containing nucleotide triphosphate hydrolases"/>
    <property type="match status" value="1"/>
</dbReference>
<feature type="non-terminal residue" evidence="8">
    <location>
        <position position="310"/>
    </location>
</feature>
<gene>
    <name evidence="8" type="ORF">LCGC14_2010070</name>
</gene>
<evidence type="ECO:0000313" key="8">
    <source>
        <dbReference type="EMBL" id="KKL79909.1"/>
    </source>
</evidence>
<feature type="domain" description="Helicase ATP-binding" evidence="6">
    <location>
        <begin position="89"/>
        <end position="258"/>
    </location>
</feature>
<dbReference type="InterPro" id="IPR050079">
    <property type="entry name" value="DEAD_box_RNA_helicase"/>
</dbReference>
<dbReference type="InterPro" id="IPR011545">
    <property type="entry name" value="DEAD/DEAH_box_helicase_dom"/>
</dbReference>
<dbReference type="CDD" id="cd00268">
    <property type="entry name" value="DEADc"/>
    <property type="match status" value="1"/>
</dbReference>
<dbReference type="PROSITE" id="PS51192">
    <property type="entry name" value="HELICASE_ATP_BIND_1"/>
    <property type="match status" value="1"/>
</dbReference>
<feature type="region of interest" description="Disordered" evidence="5">
    <location>
        <begin position="1"/>
        <end position="52"/>
    </location>
</feature>
<dbReference type="GO" id="GO:0005829">
    <property type="term" value="C:cytosol"/>
    <property type="evidence" value="ECO:0007669"/>
    <property type="project" value="TreeGrafter"/>
</dbReference>
<dbReference type="InterPro" id="IPR014001">
    <property type="entry name" value="Helicase_ATP-bd"/>
</dbReference>
<evidence type="ECO:0000256" key="4">
    <source>
        <dbReference type="ARBA" id="ARBA00022840"/>
    </source>
</evidence>
<dbReference type="PROSITE" id="PS51195">
    <property type="entry name" value="Q_MOTIF"/>
    <property type="match status" value="1"/>
</dbReference>
<evidence type="ECO:0000256" key="2">
    <source>
        <dbReference type="ARBA" id="ARBA00022801"/>
    </source>
</evidence>
<keyword evidence="1" id="KW-0547">Nucleotide-binding</keyword>
<dbReference type="InterPro" id="IPR044742">
    <property type="entry name" value="DEAD/DEAH_RhlB"/>
</dbReference>
<dbReference type="GO" id="GO:0003724">
    <property type="term" value="F:RNA helicase activity"/>
    <property type="evidence" value="ECO:0007669"/>
    <property type="project" value="InterPro"/>
</dbReference>
<sequence length="310" mass="34575">MRRSTRMSFSSTNKRGRRGRRGSSNGGGRGQASFDPSHLIKKAEPREKKEKKVYVPTNAFADFDIDHRLKQNVKAKGYKQPTPIQDQAIPHILNGKDVVGIANTGTGKTAAFLIPLLDKVINDRSCKVLIVTPTRELAMQVNEELKKFAKGLKIFSALCIGGLSINVQIADLKRRPNFVVGTPGRLKDLSQRKQVNFGHFKGIVLDEVDRMLDMGFIHDVSHIIKQLPSKRLSLFFSATTTSNVRNVMKSFLNDPVTITVEAEKAADNVDQDVIKTNGRGKVEVLHELLIKEGFDKVLVFGRTKRGMEKL</sequence>
<dbReference type="InterPro" id="IPR027417">
    <property type="entry name" value="P-loop_NTPase"/>
</dbReference>
<keyword evidence="4" id="KW-0067">ATP-binding</keyword>
<dbReference type="PANTHER" id="PTHR47959:SF13">
    <property type="entry name" value="ATP-DEPENDENT RNA HELICASE RHLE"/>
    <property type="match status" value="1"/>
</dbReference>
<dbReference type="InterPro" id="IPR014014">
    <property type="entry name" value="RNA_helicase_DEAD_Q_motif"/>
</dbReference>
<dbReference type="AlphaFoldDB" id="A0A0F9F0S1"/>